<evidence type="ECO:0008006" key="3">
    <source>
        <dbReference type="Google" id="ProtNLM"/>
    </source>
</evidence>
<name>A0A318ZHJ7_9EURO</name>
<dbReference type="Gene3D" id="3.30.200.20">
    <property type="entry name" value="Phosphorylase Kinase, domain 1"/>
    <property type="match status" value="1"/>
</dbReference>
<accession>A0A318ZHJ7</accession>
<dbReference type="EMBL" id="KZ821226">
    <property type="protein sequence ID" value="PYH46969.1"/>
    <property type="molecule type" value="Genomic_DNA"/>
</dbReference>
<dbReference type="InterPro" id="IPR011009">
    <property type="entry name" value="Kinase-like_dom_sf"/>
</dbReference>
<proteinExistence type="predicted"/>
<keyword evidence="2" id="KW-1185">Reference proteome</keyword>
<dbReference type="Proteomes" id="UP000248349">
    <property type="component" value="Unassembled WGS sequence"/>
</dbReference>
<organism evidence="1 2">
    <name type="scientific">Aspergillus saccharolyticus JOP 1030-1</name>
    <dbReference type="NCBI Taxonomy" id="1450539"/>
    <lineage>
        <taxon>Eukaryota</taxon>
        <taxon>Fungi</taxon>
        <taxon>Dikarya</taxon>
        <taxon>Ascomycota</taxon>
        <taxon>Pezizomycotina</taxon>
        <taxon>Eurotiomycetes</taxon>
        <taxon>Eurotiomycetidae</taxon>
        <taxon>Eurotiales</taxon>
        <taxon>Aspergillaceae</taxon>
        <taxon>Aspergillus</taxon>
        <taxon>Aspergillus subgen. Circumdati</taxon>
    </lineage>
</organism>
<reference evidence="1 2" key="1">
    <citation type="submission" date="2016-12" db="EMBL/GenBank/DDBJ databases">
        <title>The genomes of Aspergillus section Nigri reveals drivers in fungal speciation.</title>
        <authorList>
            <consortium name="DOE Joint Genome Institute"/>
            <person name="Vesth T.C."/>
            <person name="Nybo J."/>
            <person name="Theobald S."/>
            <person name="Brandl J."/>
            <person name="Frisvad J.C."/>
            <person name="Nielsen K.F."/>
            <person name="Lyhne E.K."/>
            <person name="Kogle M.E."/>
            <person name="Kuo A."/>
            <person name="Riley R."/>
            <person name="Clum A."/>
            <person name="Nolan M."/>
            <person name="Lipzen A."/>
            <person name="Salamov A."/>
            <person name="Henrissat B."/>
            <person name="Wiebenga A."/>
            <person name="De Vries R.P."/>
            <person name="Grigoriev I.V."/>
            <person name="Mortensen U.H."/>
            <person name="Andersen M.R."/>
            <person name="Baker S.E."/>
        </authorList>
    </citation>
    <scope>NUCLEOTIDE SEQUENCE [LARGE SCALE GENOMIC DNA]</scope>
    <source>
        <strain evidence="1 2">JOP 1030-1</strain>
    </source>
</reference>
<dbReference type="AlphaFoldDB" id="A0A318ZHJ7"/>
<dbReference type="STRING" id="1450539.A0A318ZHJ7"/>
<dbReference type="SUPFAM" id="SSF56112">
    <property type="entry name" value="Protein kinase-like (PK-like)"/>
    <property type="match status" value="1"/>
</dbReference>
<protein>
    <recommendedName>
        <fullName evidence="3">Protein kinase domain-containing protein</fullName>
    </recommendedName>
</protein>
<evidence type="ECO:0000313" key="1">
    <source>
        <dbReference type="EMBL" id="PYH46969.1"/>
    </source>
</evidence>
<dbReference type="GeneID" id="37078532"/>
<dbReference type="OrthoDB" id="5979581at2759"/>
<gene>
    <name evidence="1" type="ORF">BP01DRAFT_381394</name>
</gene>
<sequence>MPNYVASRDYPARIEDIVKEQYRMIGKLGFGASSIVWLAREMNYRRYVTLKIYITSEPVGQQLDDELHMYKDIKADKNMFGKGDDSVFENFVEQVLQTPRPRKELDEKITCVSQKSKHTEDFQPDVYRAPEVIRRAPWTLRHKFFTDRGDFCAGIALP</sequence>
<dbReference type="RefSeq" id="XP_025432951.1">
    <property type="nucleotide sequence ID" value="XM_025577303.1"/>
</dbReference>
<evidence type="ECO:0000313" key="2">
    <source>
        <dbReference type="Proteomes" id="UP000248349"/>
    </source>
</evidence>